<keyword evidence="7" id="KW-0813">Transport</keyword>
<organism evidence="11 16">
    <name type="scientific">Biomphalaria glabrata</name>
    <name type="common">Bloodfluke planorb</name>
    <name type="synonym">Freshwater snail</name>
    <dbReference type="NCBI Taxonomy" id="6526"/>
    <lineage>
        <taxon>Eukaryota</taxon>
        <taxon>Metazoa</taxon>
        <taxon>Spiralia</taxon>
        <taxon>Lophotrochozoa</taxon>
        <taxon>Mollusca</taxon>
        <taxon>Gastropoda</taxon>
        <taxon>Heterobranchia</taxon>
        <taxon>Euthyneura</taxon>
        <taxon>Panpulmonata</taxon>
        <taxon>Hygrophila</taxon>
        <taxon>Lymnaeoidea</taxon>
        <taxon>Planorbidae</taxon>
        <taxon>Biomphalaria</taxon>
    </lineage>
</organism>
<feature type="domain" description="Concentrative nucleoside transporter N-terminal" evidence="8">
    <location>
        <begin position="203"/>
        <end position="276"/>
    </location>
</feature>
<feature type="transmembrane region" description="Helical" evidence="7">
    <location>
        <begin position="478"/>
        <end position="497"/>
    </location>
</feature>
<dbReference type="GO" id="GO:0005886">
    <property type="term" value="C:plasma membrane"/>
    <property type="evidence" value="ECO:0007669"/>
    <property type="project" value="UniProtKB-SubCell"/>
</dbReference>
<dbReference type="RefSeq" id="XP_055874711.1">
    <property type="nucleotide sequence ID" value="XM_056018736.1"/>
</dbReference>
<keyword evidence="4 7" id="KW-0812">Transmembrane</keyword>
<dbReference type="InterPro" id="IPR002668">
    <property type="entry name" value="CNT_N_dom"/>
</dbReference>
<feature type="domain" description="Nucleoside transporter/FeoB GTPase Gate" evidence="10">
    <location>
        <begin position="283"/>
        <end position="378"/>
    </location>
</feature>
<name>A0A9W2ZIC4_BIOGL</name>
<dbReference type="GeneID" id="106061618"/>
<dbReference type="OMA" id="ERKYDTV"/>
<comment type="subcellular location">
    <subcellularLocation>
        <location evidence="1">Cell membrane</location>
        <topology evidence="1">Multi-pass membrane protein</topology>
    </subcellularLocation>
</comment>
<feature type="transmembrane region" description="Helical" evidence="7">
    <location>
        <begin position="171"/>
        <end position="193"/>
    </location>
</feature>
<dbReference type="GO" id="GO:0005415">
    <property type="term" value="F:nucleoside:sodium symporter activity"/>
    <property type="evidence" value="ECO:0007669"/>
    <property type="project" value="TreeGrafter"/>
</dbReference>
<evidence type="ECO:0000256" key="6">
    <source>
        <dbReference type="ARBA" id="ARBA00023136"/>
    </source>
</evidence>
<feature type="transmembrane region" description="Helical" evidence="7">
    <location>
        <begin position="360"/>
        <end position="380"/>
    </location>
</feature>
<evidence type="ECO:0000259" key="8">
    <source>
        <dbReference type="Pfam" id="PF01773"/>
    </source>
</evidence>
<keyword evidence="11" id="KW-1185">Reference proteome</keyword>
<feature type="transmembrane region" description="Helical" evidence="7">
    <location>
        <begin position="96"/>
        <end position="117"/>
    </location>
</feature>
<dbReference type="RefSeq" id="XP_055874703.1">
    <property type="nucleotide sequence ID" value="XM_056018728.1"/>
</dbReference>
<feature type="transmembrane region" description="Helical" evidence="7">
    <location>
        <begin position="282"/>
        <end position="303"/>
    </location>
</feature>
<feature type="transmembrane region" description="Helical" evidence="7">
    <location>
        <begin position="444"/>
        <end position="466"/>
    </location>
</feature>
<accession>A0A9W2ZIC4</accession>
<keyword evidence="3" id="KW-1003">Cell membrane</keyword>
<dbReference type="Pfam" id="PF07670">
    <property type="entry name" value="Gate"/>
    <property type="match status" value="1"/>
</dbReference>
<evidence type="ECO:0000313" key="14">
    <source>
        <dbReference type="RefSeq" id="XP_055874694.1"/>
    </source>
</evidence>
<dbReference type="PANTHER" id="PTHR10590">
    <property type="entry name" value="SODIUM/NUCLEOSIDE COTRANSPORTER"/>
    <property type="match status" value="1"/>
</dbReference>
<dbReference type="RefSeq" id="XP_055874720.1">
    <property type="nucleotide sequence ID" value="XM_056018745.1"/>
</dbReference>
<dbReference type="InterPro" id="IPR008276">
    <property type="entry name" value="C_nuclsd_transpt"/>
</dbReference>
<dbReference type="OrthoDB" id="6075923at2759"/>
<feature type="transmembrane region" description="Helical" evidence="7">
    <location>
        <begin position="227"/>
        <end position="246"/>
    </location>
</feature>
<protein>
    <recommendedName>
        <fullName evidence="7">Sodium/nucleoside cotransporter</fullName>
    </recommendedName>
</protein>
<evidence type="ECO:0000313" key="17">
    <source>
        <dbReference type="RefSeq" id="XP_055874720.1"/>
    </source>
</evidence>
<keyword evidence="5 7" id="KW-1133">Transmembrane helix</keyword>
<dbReference type="RefSeq" id="XP_055874674.1">
    <property type="nucleotide sequence ID" value="XM_056018699.1"/>
</dbReference>
<evidence type="ECO:0000256" key="5">
    <source>
        <dbReference type="ARBA" id="ARBA00022989"/>
    </source>
</evidence>
<dbReference type="PANTHER" id="PTHR10590:SF4">
    <property type="entry name" value="SOLUTE CARRIER FAMILY 28 MEMBER 3"/>
    <property type="match status" value="1"/>
</dbReference>
<evidence type="ECO:0000313" key="11">
    <source>
        <dbReference type="Proteomes" id="UP001165740"/>
    </source>
</evidence>
<evidence type="ECO:0000256" key="1">
    <source>
        <dbReference type="ARBA" id="ARBA00004651"/>
    </source>
</evidence>
<feature type="transmembrane region" description="Helical" evidence="7">
    <location>
        <begin position="619"/>
        <end position="641"/>
    </location>
</feature>
<evidence type="ECO:0000259" key="9">
    <source>
        <dbReference type="Pfam" id="PF07662"/>
    </source>
</evidence>
<evidence type="ECO:0000256" key="7">
    <source>
        <dbReference type="RuleBase" id="RU362018"/>
    </source>
</evidence>
<dbReference type="Pfam" id="PF01773">
    <property type="entry name" value="Nucleos_tra2_N"/>
    <property type="match status" value="1"/>
</dbReference>
<dbReference type="RefSeq" id="XP_055874684.1">
    <property type="nucleotide sequence ID" value="XM_056018709.1"/>
</dbReference>
<dbReference type="Proteomes" id="UP001165740">
    <property type="component" value="Chromosome 1"/>
</dbReference>
<dbReference type="InterPro" id="IPR011657">
    <property type="entry name" value="CNT_C_dom"/>
</dbReference>
<feature type="transmembrane region" description="Helical" evidence="7">
    <location>
        <begin position="199"/>
        <end position="215"/>
    </location>
</feature>
<evidence type="ECO:0000256" key="3">
    <source>
        <dbReference type="ARBA" id="ARBA00022475"/>
    </source>
</evidence>
<evidence type="ECO:0000256" key="4">
    <source>
        <dbReference type="ARBA" id="ARBA00022692"/>
    </source>
</evidence>
<evidence type="ECO:0000313" key="15">
    <source>
        <dbReference type="RefSeq" id="XP_055874703.1"/>
    </source>
</evidence>
<feature type="domain" description="Concentrative nucleoside transporter C-terminal" evidence="9">
    <location>
        <begin position="386"/>
        <end position="639"/>
    </location>
</feature>
<dbReference type="AlphaFoldDB" id="A0A9W2ZIC4"/>
<feature type="transmembrane region" description="Helical" evidence="7">
    <location>
        <begin position="123"/>
        <end position="142"/>
    </location>
</feature>
<proteinExistence type="inferred from homology"/>
<comment type="similarity">
    <text evidence="2 7">Belongs to the concentrative nucleoside transporter (CNT) (TC 2.A.41) family.</text>
</comment>
<reference evidence="12 13" key="1">
    <citation type="submission" date="2025-04" db="UniProtKB">
        <authorList>
            <consortium name="RefSeq"/>
        </authorList>
    </citation>
    <scope>IDENTIFICATION</scope>
</reference>
<dbReference type="InterPro" id="IPR018270">
    <property type="entry name" value="C_nuclsd_transpt_met_bac"/>
</dbReference>
<dbReference type="Pfam" id="PF07662">
    <property type="entry name" value="Nucleos_tra2_C"/>
    <property type="match status" value="1"/>
</dbReference>
<evidence type="ECO:0000313" key="13">
    <source>
        <dbReference type="RefSeq" id="XP_055874684.1"/>
    </source>
</evidence>
<evidence type="ECO:0000259" key="10">
    <source>
        <dbReference type="Pfam" id="PF07670"/>
    </source>
</evidence>
<evidence type="ECO:0000256" key="2">
    <source>
        <dbReference type="ARBA" id="ARBA00009033"/>
    </source>
</evidence>
<dbReference type="NCBIfam" id="TIGR00804">
    <property type="entry name" value="nupC"/>
    <property type="match status" value="1"/>
</dbReference>
<evidence type="ECO:0000313" key="12">
    <source>
        <dbReference type="RefSeq" id="XP_055874674.1"/>
    </source>
</evidence>
<gene>
    <name evidence="12 13 14 15 16 17" type="primary">LOC106061618</name>
</gene>
<evidence type="ECO:0000313" key="16">
    <source>
        <dbReference type="RefSeq" id="XP_055874711.1"/>
    </source>
</evidence>
<dbReference type="InterPro" id="IPR011642">
    <property type="entry name" value="Gate_dom"/>
</dbReference>
<sequence>MAELKTINTWHGQEDSIPLETSVNVQIPAYDNKAFTDYPHVETFVVNGKHATKSLDNELDANPVDDETSRFTIVVGRVQKAIFDFKQKNKDVLNTIFKLVLLLAYFAYFAYAMYYRFGDEGSWRLLIVTILASLGILLNLFLSYRRRKHEDDGDSGQCTVKLWKVIAKIRLNIVLPIVLTIGFIVYIIVDVGLNKPRNLISLAGIAFFVVSFFLFSHNPSKVKWRPVYWGIALQIIFAMLILKTSWGHDAFEWLGDRVSEFLAYTDAGSQFVFGELYEQHYFAFKVLPVVVFFSTFVSMLYYLGVMQAVIKMVGKFLSFCLGTSATESVNAAGNIFIGQTEAPLLIRPFLKDMTNSEIHAVMTGGFATIAGAVMAAYILYKVPANHLLSASAMSAPAALAMAKLFYPETAKSKHSDKDVYKFSKGSERNMIEAASNGASMSVKLVANIGVNLIAFVALLHFINATLTWFGDRVGVDNLTFQFICSYLFWPISFLMGVDQDDCKIVAELIGTKIFLNEFVAYVDLSKFIKNQIIFDDYISNYTSLFNTTAENLTDAWYWVGDNIYLNYTGTTLERGLIGNRSVVLATYALCGFSNLSSMGIQLGALGAMAPERKSDMSKIVFRAMLAGNVACFLTACSAGIFL</sequence>
<keyword evidence="6 7" id="KW-0472">Membrane</keyword>
<dbReference type="RefSeq" id="XP_055874694.1">
    <property type="nucleotide sequence ID" value="XM_056018719.1"/>
</dbReference>